<dbReference type="Proteomes" id="UP000003643">
    <property type="component" value="Unassembled WGS sequence"/>
</dbReference>
<protein>
    <recommendedName>
        <fullName evidence="4">Polysaccharide chain length determinant N-terminal domain-containing protein</fullName>
    </recommendedName>
</protein>
<keyword evidence="1" id="KW-1133">Transmembrane helix</keyword>
<evidence type="ECO:0008006" key="4">
    <source>
        <dbReference type="Google" id="ProtNLM"/>
    </source>
</evidence>
<sequence length="330" mass="38876">MQNNLMKIKDKFQEEEENEINIYELINIFIKNIKLFVIVSILGVIATCLYIGKRIIFDKNNVLSISYTLNYAELESYLGEKVYYPKKSPNEILLEDKYLEKFFENEELKEYYEKNVKENRDNINTKRQFLTDNKILENIPKRENSEIKDSPIIPNSYKITVKINKGYDKDGNASYKILEAYLNILKDYYNKNIFEFINNRKKYLEGAIPILKKELIDNTIVGEVVITDMMNNENNYLKYFFPIKVSNIDSYYPEYVKLESEYQAIKTLFGLGLNKIENFVKYDSSIIVEKEKSGNIIKLGMGIFLSLCLGVLIVFIKEFIEGYKKNKKDL</sequence>
<keyword evidence="1" id="KW-0812">Transmembrane</keyword>
<name>D5RFH6_FUSN2</name>
<feature type="transmembrane region" description="Helical" evidence="1">
    <location>
        <begin position="35"/>
        <end position="52"/>
    </location>
</feature>
<accession>D5RFH6</accession>
<comment type="caution">
    <text evidence="2">The sequence shown here is derived from an EMBL/GenBank/DDBJ whole genome shotgun (WGS) entry which is preliminary data.</text>
</comment>
<evidence type="ECO:0000256" key="1">
    <source>
        <dbReference type="SAM" id="Phobius"/>
    </source>
</evidence>
<dbReference type="AlphaFoldDB" id="D5RFH6"/>
<evidence type="ECO:0000313" key="3">
    <source>
        <dbReference type="Proteomes" id="UP000003643"/>
    </source>
</evidence>
<proteinExistence type="predicted"/>
<keyword evidence="1" id="KW-0472">Membrane</keyword>
<dbReference type="RefSeq" id="WP_005904204.1">
    <property type="nucleotide sequence ID" value="NZ_ADVK01000055.1"/>
</dbReference>
<feature type="transmembrane region" description="Helical" evidence="1">
    <location>
        <begin position="299"/>
        <end position="320"/>
    </location>
</feature>
<reference evidence="2 3" key="1">
    <citation type="submission" date="2010-04" db="EMBL/GenBank/DDBJ databases">
        <authorList>
            <person name="Qin X."/>
            <person name="Bachman B."/>
            <person name="Battles P."/>
            <person name="Bell A."/>
            <person name="Bess C."/>
            <person name="Bickham C."/>
            <person name="Chaboub L."/>
            <person name="Chen D."/>
            <person name="Coyle M."/>
            <person name="Deiros D.R."/>
            <person name="Dinh H."/>
            <person name="Forbes L."/>
            <person name="Fowler G."/>
            <person name="Francisco L."/>
            <person name="Fu Q."/>
            <person name="Gubbala S."/>
            <person name="Hale W."/>
            <person name="Han Y."/>
            <person name="Hemphill L."/>
            <person name="Highlander S.K."/>
            <person name="Hirani K."/>
            <person name="Hogues M."/>
            <person name="Jackson L."/>
            <person name="Jakkamsetti A."/>
            <person name="Javaid M."/>
            <person name="Jiang H."/>
            <person name="Korchina V."/>
            <person name="Kovar C."/>
            <person name="Lara F."/>
            <person name="Lee S."/>
            <person name="Mata R."/>
            <person name="Mathew T."/>
            <person name="Moen C."/>
            <person name="Morales K."/>
            <person name="Munidasa M."/>
            <person name="Nazareth L."/>
            <person name="Ngo R."/>
            <person name="Nguyen L."/>
            <person name="Okwuonu G."/>
            <person name="Ongeri F."/>
            <person name="Patil S."/>
            <person name="Petrosino J."/>
            <person name="Pham C."/>
            <person name="Pham P."/>
            <person name="Pu L.-L."/>
            <person name="Puazo M."/>
            <person name="Raj R."/>
            <person name="Reid J."/>
            <person name="Rouhana J."/>
            <person name="Saada N."/>
            <person name="Shang Y."/>
            <person name="Simmons D."/>
            <person name="Thornton R."/>
            <person name="Warren J."/>
            <person name="Weissenberger G."/>
            <person name="Zhang J."/>
            <person name="Zhang L."/>
            <person name="Zhou C."/>
            <person name="Zhu D."/>
            <person name="Muzny D."/>
            <person name="Worley K."/>
            <person name="Gibbs R."/>
        </authorList>
    </citation>
    <scope>NUCLEOTIDE SEQUENCE [LARGE SCALE GENOMIC DNA]</scope>
    <source>
        <strain evidence="3">ATCC 23726 / VPI 4351</strain>
    </source>
</reference>
<dbReference type="EMBL" id="ADVK01000055">
    <property type="protein sequence ID" value="EFG94440.1"/>
    <property type="molecule type" value="Genomic_DNA"/>
</dbReference>
<gene>
    <name evidence="2" type="ORF">HMPREF0397_1961</name>
</gene>
<organism evidence="2 3">
    <name type="scientific">Fusobacterium nucleatum subsp. nucleatum (strain ATCC 23726 / VPI 4351)</name>
    <dbReference type="NCBI Taxonomy" id="525283"/>
    <lineage>
        <taxon>Bacteria</taxon>
        <taxon>Fusobacteriati</taxon>
        <taxon>Fusobacteriota</taxon>
        <taxon>Fusobacteriia</taxon>
        <taxon>Fusobacteriales</taxon>
        <taxon>Fusobacteriaceae</taxon>
        <taxon>Fusobacterium</taxon>
    </lineage>
</organism>
<evidence type="ECO:0000313" key="2">
    <source>
        <dbReference type="EMBL" id="EFG94440.1"/>
    </source>
</evidence>